<dbReference type="EMBL" id="JAULSV010000002">
    <property type="protein sequence ID" value="KAK0652708.1"/>
    <property type="molecule type" value="Genomic_DNA"/>
</dbReference>
<evidence type="ECO:0000256" key="2">
    <source>
        <dbReference type="SAM" id="MobiDB-lite"/>
    </source>
</evidence>
<name>A0AA39YHG4_9PEZI</name>
<feature type="region of interest" description="Disordered" evidence="2">
    <location>
        <begin position="1"/>
        <end position="20"/>
    </location>
</feature>
<comment type="similarity">
    <text evidence="1">Belongs to the methyltransferase superfamily. LaeA methyltransferase family.</text>
</comment>
<evidence type="ECO:0000313" key="3">
    <source>
        <dbReference type="EMBL" id="KAK0652708.1"/>
    </source>
</evidence>
<sequence length="329" mass="36798">MSSQEAQPTTHIEIDPAEKDGDSVLEERLTAYTASLSSSVVDYPVAHGRTYHAFHAGNYQLPNDEREIGRLDLTHYMTIRALKDRLFLAPVKKGDADKVLDIGTGTGIWAIDVADMWPDSKILGNDLSPIQPQWAPPNVKFEIDDVESPWTHTTPFDFIFCRYIVACIADWPKLVQTVHDNLRPGGWAEFEDYNFQLYSEDGSLSTSNSAYAWVAKLLKVADRIGRTATPGPSLEGWVRAAGFQNVTVKKIPFPVGPWPKDPVLKEVGTCNLIQMLTGLEAFSMRLLCDGDGWTEEQVHSLLAEVRKELKTPGLHAQYDMYVVYGQRAE</sequence>
<gene>
    <name evidence="3" type="ORF">B0T16DRAFT_490510</name>
</gene>
<dbReference type="PANTHER" id="PTHR43591:SF10">
    <property type="entry name" value="ABC TRANSMEMBRANE TYPE-1 DOMAIN-CONTAINING PROTEIN-RELATED"/>
    <property type="match status" value="1"/>
</dbReference>
<dbReference type="AlphaFoldDB" id="A0AA39YHG4"/>
<dbReference type="SUPFAM" id="SSF53335">
    <property type="entry name" value="S-adenosyl-L-methionine-dependent methyltransferases"/>
    <property type="match status" value="1"/>
</dbReference>
<dbReference type="Pfam" id="PF13489">
    <property type="entry name" value="Methyltransf_23"/>
    <property type="match status" value="1"/>
</dbReference>
<dbReference type="CDD" id="cd02440">
    <property type="entry name" value="AdoMet_MTases"/>
    <property type="match status" value="1"/>
</dbReference>
<dbReference type="PANTHER" id="PTHR43591">
    <property type="entry name" value="METHYLTRANSFERASE"/>
    <property type="match status" value="1"/>
</dbReference>
<evidence type="ECO:0000313" key="4">
    <source>
        <dbReference type="Proteomes" id="UP001174936"/>
    </source>
</evidence>
<dbReference type="Gene3D" id="3.40.50.150">
    <property type="entry name" value="Vaccinia Virus protein VP39"/>
    <property type="match status" value="1"/>
</dbReference>
<accession>A0AA39YHG4</accession>
<reference evidence="3" key="1">
    <citation type="submission" date="2023-06" db="EMBL/GenBank/DDBJ databases">
        <title>Genome-scale phylogeny and comparative genomics of the fungal order Sordariales.</title>
        <authorList>
            <consortium name="Lawrence Berkeley National Laboratory"/>
            <person name="Hensen N."/>
            <person name="Bonometti L."/>
            <person name="Westerberg I."/>
            <person name="Brannstrom I.O."/>
            <person name="Guillou S."/>
            <person name="Cros-Aarteil S."/>
            <person name="Calhoun S."/>
            <person name="Haridas S."/>
            <person name="Kuo A."/>
            <person name="Mondo S."/>
            <person name="Pangilinan J."/>
            <person name="Riley R."/>
            <person name="Labutti K."/>
            <person name="Andreopoulos B."/>
            <person name="Lipzen A."/>
            <person name="Chen C."/>
            <person name="Yanf M."/>
            <person name="Daum C."/>
            <person name="Ng V."/>
            <person name="Clum A."/>
            <person name="Steindorff A."/>
            <person name="Ohm R."/>
            <person name="Martin F."/>
            <person name="Silar P."/>
            <person name="Natvig D."/>
            <person name="Lalanne C."/>
            <person name="Gautier V."/>
            <person name="Ament-Velasquez S.L."/>
            <person name="Kruys A."/>
            <person name="Hutchinson M.I."/>
            <person name="Powell A.J."/>
            <person name="Barry K."/>
            <person name="Miller A.N."/>
            <person name="Grigoriev I.V."/>
            <person name="Debuchy R."/>
            <person name="Gladieux P."/>
            <person name="Thoren M.H."/>
            <person name="Johannesson H."/>
        </authorList>
    </citation>
    <scope>NUCLEOTIDE SEQUENCE</scope>
    <source>
        <strain evidence="3">SMH2532-1</strain>
    </source>
</reference>
<comment type="caution">
    <text evidence="3">The sequence shown here is derived from an EMBL/GenBank/DDBJ whole genome shotgun (WGS) entry which is preliminary data.</text>
</comment>
<proteinExistence type="inferred from homology"/>
<keyword evidence="3" id="KW-0808">Transferase</keyword>
<feature type="compositionally biased region" description="Polar residues" evidence="2">
    <location>
        <begin position="1"/>
        <end position="10"/>
    </location>
</feature>
<dbReference type="GO" id="GO:0032259">
    <property type="term" value="P:methylation"/>
    <property type="evidence" value="ECO:0007669"/>
    <property type="project" value="UniProtKB-KW"/>
</dbReference>
<dbReference type="InterPro" id="IPR029063">
    <property type="entry name" value="SAM-dependent_MTases_sf"/>
</dbReference>
<keyword evidence="4" id="KW-1185">Reference proteome</keyword>
<organism evidence="3 4">
    <name type="scientific">Cercophora newfieldiana</name>
    <dbReference type="NCBI Taxonomy" id="92897"/>
    <lineage>
        <taxon>Eukaryota</taxon>
        <taxon>Fungi</taxon>
        <taxon>Dikarya</taxon>
        <taxon>Ascomycota</taxon>
        <taxon>Pezizomycotina</taxon>
        <taxon>Sordariomycetes</taxon>
        <taxon>Sordariomycetidae</taxon>
        <taxon>Sordariales</taxon>
        <taxon>Lasiosphaeriaceae</taxon>
        <taxon>Cercophora</taxon>
    </lineage>
</organism>
<dbReference type="GO" id="GO:0008168">
    <property type="term" value="F:methyltransferase activity"/>
    <property type="evidence" value="ECO:0007669"/>
    <property type="project" value="UniProtKB-KW"/>
</dbReference>
<protein>
    <submittedName>
        <fullName evidence="3">S-adenosyl-L-methionine-dependent methyltransferase</fullName>
    </submittedName>
</protein>
<keyword evidence="3" id="KW-0489">Methyltransferase</keyword>
<evidence type="ECO:0000256" key="1">
    <source>
        <dbReference type="ARBA" id="ARBA00038158"/>
    </source>
</evidence>
<dbReference type="Proteomes" id="UP001174936">
    <property type="component" value="Unassembled WGS sequence"/>
</dbReference>